<dbReference type="RefSeq" id="WP_345457180.1">
    <property type="nucleotide sequence ID" value="NZ_BAABKG010000002.1"/>
</dbReference>
<feature type="domain" description="AMP-binding enzyme C-terminal" evidence="2">
    <location>
        <begin position="439"/>
        <end position="514"/>
    </location>
</feature>
<dbReference type="CDD" id="cd17631">
    <property type="entry name" value="FACL_FadD13-like"/>
    <property type="match status" value="1"/>
</dbReference>
<dbReference type="PANTHER" id="PTHR43767:SF1">
    <property type="entry name" value="NONRIBOSOMAL PEPTIDE SYNTHASE PES1 (EUROFUNG)-RELATED"/>
    <property type="match status" value="1"/>
</dbReference>
<dbReference type="InterPro" id="IPR025110">
    <property type="entry name" value="AMP-bd_C"/>
</dbReference>
<evidence type="ECO:0000259" key="1">
    <source>
        <dbReference type="Pfam" id="PF00501"/>
    </source>
</evidence>
<dbReference type="Pfam" id="PF13193">
    <property type="entry name" value="AMP-binding_C"/>
    <property type="match status" value="1"/>
</dbReference>
<dbReference type="SUPFAM" id="SSF56801">
    <property type="entry name" value="Acetyl-CoA synthetase-like"/>
    <property type="match status" value="1"/>
</dbReference>
<dbReference type="InterPro" id="IPR000873">
    <property type="entry name" value="AMP-dep_synth/lig_dom"/>
</dbReference>
<gene>
    <name evidence="3" type="ORF">GCM10023340_17890</name>
</gene>
<organism evidence="3 4">
    <name type="scientific">Nocardioides marinquilinus</name>
    <dbReference type="NCBI Taxonomy" id="1210400"/>
    <lineage>
        <taxon>Bacteria</taxon>
        <taxon>Bacillati</taxon>
        <taxon>Actinomycetota</taxon>
        <taxon>Actinomycetes</taxon>
        <taxon>Propionibacteriales</taxon>
        <taxon>Nocardioidaceae</taxon>
        <taxon>Nocardioides</taxon>
    </lineage>
</organism>
<sequence>MAAPVADLVAHARQHALGDLPRRSARRFPDKPAIVDGPTSLTFAELDAAVDRAAAALAAAGLAKGDRLALLSHNCWQFAVLDFATARVGVVLVPVNFMLGAGEIGYILEHSGAAAFVVEDALVGTAQAALDGLAAPPAVRAVVRLAGREVPDGWVDAQTWFDDDGTPPDVPQVHVADDDPVRLMYTSGTESRPKGAVLTSRALMWQYVSCALDGDYRADDVDLHTLPLYHCAQLDVFLGPDVWIGATSVILPGPDPAAVLAAIEEHRVNRFFAPPTVWIGLLRSEAFDGADLSSLEKGYYGASPMPVEVLKEMRERLPDVRLWNFYGQTEMAPLATCLPPEEQLSHAGSAGVAALNVETRIVDDDDRDVPAGTVGEIVHRSPHATLGYWNDEEKTAEAFRGGWFHSGDLGYVDDEGRLYVVDRKKDMIKTGGENVASREVEEAIYAMPGVAEVAVFGVSHPRWVEAVVAVVVPKPGHTLEPDDVVAHARGVLAGYKTPKRVVMVESLPKNPSGKILKRQLRDEHADLAAGD</sequence>
<dbReference type="PROSITE" id="PS00455">
    <property type="entry name" value="AMP_BINDING"/>
    <property type="match status" value="1"/>
</dbReference>
<evidence type="ECO:0000313" key="4">
    <source>
        <dbReference type="Proteomes" id="UP001500221"/>
    </source>
</evidence>
<dbReference type="Proteomes" id="UP001500221">
    <property type="component" value="Unassembled WGS sequence"/>
</dbReference>
<keyword evidence="4" id="KW-1185">Reference proteome</keyword>
<proteinExistence type="predicted"/>
<dbReference type="Gene3D" id="3.30.300.30">
    <property type="match status" value="1"/>
</dbReference>
<dbReference type="EMBL" id="BAABKG010000002">
    <property type="protein sequence ID" value="GAA5146667.1"/>
    <property type="molecule type" value="Genomic_DNA"/>
</dbReference>
<dbReference type="InterPro" id="IPR045851">
    <property type="entry name" value="AMP-bd_C_sf"/>
</dbReference>
<dbReference type="InterPro" id="IPR020845">
    <property type="entry name" value="AMP-binding_CS"/>
</dbReference>
<dbReference type="PANTHER" id="PTHR43767">
    <property type="entry name" value="LONG-CHAIN-FATTY-ACID--COA LIGASE"/>
    <property type="match status" value="1"/>
</dbReference>
<dbReference type="NCBIfam" id="NF006182">
    <property type="entry name" value="PRK08316.1"/>
    <property type="match status" value="1"/>
</dbReference>
<protein>
    <submittedName>
        <fullName evidence="3">Acyl-CoA synthetase</fullName>
    </submittedName>
</protein>
<dbReference type="Gene3D" id="3.40.50.12780">
    <property type="entry name" value="N-terminal domain of ligase-like"/>
    <property type="match status" value="1"/>
</dbReference>
<evidence type="ECO:0000259" key="2">
    <source>
        <dbReference type="Pfam" id="PF13193"/>
    </source>
</evidence>
<evidence type="ECO:0000313" key="3">
    <source>
        <dbReference type="EMBL" id="GAA5146667.1"/>
    </source>
</evidence>
<feature type="domain" description="AMP-dependent synthetase/ligase" evidence="1">
    <location>
        <begin position="22"/>
        <end position="389"/>
    </location>
</feature>
<name>A0ABP9PJD5_9ACTN</name>
<reference evidence="4" key="1">
    <citation type="journal article" date="2019" name="Int. J. Syst. Evol. Microbiol.">
        <title>The Global Catalogue of Microorganisms (GCM) 10K type strain sequencing project: providing services to taxonomists for standard genome sequencing and annotation.</title>
        <authorList>
            <consortium name="The Broad Institute Genomics Platform"/>
            <consortium name="The Broad Institute Genome Sequencing Center for Infectious Disease"/>
            <person name="Wu L."/>
            <person name="Ma J."/>
        </authorList>
    </citation>
    <scope>NUCLEOTIDE SEQUENCE [LARGE SCALE GENOMIC DNA]</scope>
    <source>
        <strain evidence="4">JCM 18459</strain>
    </source>
</reference>
<comment type="caution">
    <text evidence="3">The sequence shown here is derived from an EMBL/GenBank/DDBJ whole genome shotgun (WGS) entry which is preliminary data.</text>
</comment>
<accession>A0ABP9PJD5</accession>
<dbReference type="InterPro" id="IPR050237">
    <property type="entry name" value="ATP-dep_AMP-bd_enzyme"/>
</dbReference>
<dbReference type="Pfam" id="PF00501">
    <property type="entry name" value="AMP-binding"/>
    <property type="match status" value="1"/>
</dbReference>
<dbReference type="InterPro" id="IPR042099">
    <property type="entry name" value="ANL_N_sf"/>
</dbReference>